<evidence type="ECO:0000256" key="1">
    <source>
        <dbReference type="ARBA" id="ARBA00022801"/>
    </source>
</evidence>
<dbReference type="EMBL" id="BQXH01000035">
    <property type="protein sequence ID" value="GKS82434.1"/>
    <property type="molecule type" value="Genomic_DNA"/>
</dbReference>
<reference evidence="3" key="1">
    <citation type="journal article" date="2022" name="Int. J. Syst. Evol. Microbiol.">
        <title>A novel species of lactic acid bacteria, Ligilactobacillus pabuli sp. nov., isolated from alfalfa silage.</title>
        <authorList>
            <person name="Tohno M."/>
            <person name="Tanizawa Y."/>
            <person name="Sawada H."/>
            <person name="Sakamoto M."/>
            <person name="Ohkuma M."/>
            <person name="Kobayashi H."/>
        </authorList>
    </citation>
    <scope>NUCLEOTIDE SEQUENCE</scope>
    <source>
        <strain evidence="3">AF129</strain>
    </source>
</reference>
<accession>A0ABQ5JK04</accession>
<dbReference type="InterPro" id="IPR029058">
    <property type="entry name" value="AB_hydrolase_fold"/>
</dbReference>
<sequence length="272" mass="29577">MQYFTEKIVTPLSKTATLTGYVLDNSQEIDQDRVRPAVIVVPGGSYRFTSDREAEPVAVKMNSLGCQSFVLRYSCAPARYPTSLYELATAVAMVRQHAADWHVDPNKIIVYGFSAGGHLAASLATKWDQPELTTAGFTAAEIQPNGLALAYPVITSGPFAHEESFQLLLGDEPSDDQLQNVSLEHQVTESTPPTFLWTVDDDAVVPMENSLLFGKALKKAGVSCELHVFAHGQHGMSMADGQTAGPASPEMISTSVAVWQTLFAHWLSENFN</sequence>
<gene>
    <name evidence="3" type="ORF">LPAF129_21200</name>
</gene>
<dbReference type="Gene3D" id="3.40.50.1820">
    <property type="entry name" value="alpha/beta hydrolase"/>
    <property type="match status" value="1"/>
</dbReference>
<evidence type="ECO:0000259" key="2">
    <source>
        <dbReference type="Pfam" id="PF20434"/>
    </source>
</evidence>
<dbReference type="Pfam" id="PF20434">
    <property type="entry name" value="BD-FAE"/>
    <property type="match status" value="1"/>
</dbReference>
<evidence type="ECO:0000313" key="3">
    <source>
        <dbReference type="EMBL" id="GKS82434.1"/>
    </source>
</evidence>
<proteinExistence type="predicted"/>
<dbReference type="SUPFAM" id="SSF53474">
    <property type="entry name" value="alpha/beta-Hydrolases"/>
    <property type="match status" value="1"/>
</dbReference>
<feature type="domain" description="BD-FAE-like" evidence="2">
    <location>
        <begin position="33"/>
        <end position="217"/>
    </location>
</feature>
<keyword evidence="4" id="KW-1185">Reference proteome</keyword>
<protein>
    <submittedName>
        <fullName evidence="3">Acetylesterase</fullName>
    </submittedName>
</protein>
<dbReference type="RefSeq" id="WP_244057071.1">
    <property type="nucleotide sequence ID" value="NZ_BQXH01000035.1"/>
</dbReference>
<dbReference type="InterPro" id="IPR049492">
    <property type="entry name" value="BD-FAE-like_dom"/>
</dbReference>
<comment type="caution">
    <text evidence="3">The sequence shown here is derived from an EMBL/GenBank/DDBJ whole genome shotgun (WGS) entry which is preliminary data.</text>
</comment>
<dbReference type="PANTHER" id="PTHR48081">
    <property type="entry name" value="AB HYDROLASE SUPERFAMILY PROTEIN C4A8.06C"/>
    <property type="match status" value="1"/>
</dbReference>
<dbReference type="Proteomes" id="UP001055149">
    <property type="component" value="Unassembled WGS sequence"/>
</dbReference>
<organism evidence="3 4">
    <name type="scientific">Ligilactobacillus pabuli</name>
    <dbReference type="NCBI Taxonomy" id="2886039"/>
    <lineage>
        <taxon>Bacteria</taxon>
        <taxon>Bacillati</taxon>
        <taxon>Bacillota</taxon>
        <taxon>Bacilli</taxon>
        <taxon>Lactobacillales</taxon>
        <taxon>Lactobacillaceae</taxon>
        <taxon>Ligilactobacillus</taxon>
    </lineage>
</organism>
<keyword evidence="1" id="KW-0378">Hydrolase</keyword>
<name>A0ABQ5JK04_9LACO</name>
<dbReference type="PANTHER" id="PTHR48081:SF6">
    <property type="entry name" value="PEPTIDASE S9 PROLYL OLIGOPEPTIDASE CATALYTIC DOMAIN-CONTAINING PROTEIN"/>
    <property type="match status" value="1"/>
</dbReference>
<dbReference type="InterPro" id="IPR050300">
    <property type="entry name" value="GDXG_lipolytic_enzyme"/>
</dbReference>
<evidence type="ECO:0000313" key="4">
    <source>
        <dbReference type="Proteomes" id="UP001055149"/>
    </source>
</evidence>